<keyword evidence="3" id="KW-1185">Reference proteome</keyword>
<evidence type="ECO:0000313" key="3">
    <source>
        <dbReference type="Proteomes" id="UP000305778"/>
    </source>
</evidence>
<dbReference type="RefSeq" id="WP_136721360.1">
    <property type="nucleotide sequence ID" value="NZ_SUMC01000001.1"/>
</dbReference>
<accession>A0A4U0SSS4</accession>
<feature type="region of interest" description="Disordered" evidence="1">
    <location>
        <begin position="112"/>
        <end position="194"/>
    </location>
</feature>
<organism evidence="2 3">
    <name type="scientific">Actinacidiphila oryziradicis</name>
    <dbReference type="NCBI Taxonomy" id="2571141"/>
    <lineage>
        <taxon>Bacteria</taxon>
        <taxon>Bacillati</taxon>
        <taxon>Actinomycetota</taxon>
        <taxon>Actinomycetes</taxon>
        <taxon>Kitasatosporales</taxon>
        <taxon>Streptomycetaceae</taxon>
        <taxon>Actinacidiphila</taxon>
    </lineage>
</organism>
<protein>
    <submittedName>
        <fullName evidence="2">Uncharacterized protein</fullName>
    </submittedName>
</protein>
<gene>
    <name evidence="2" type="ORF">FCI23_00185</name>
</gene>
<name>A0A4U0SSS4_9ACTN</name>
<dbReference type="EMBL" id="SUMC01000001">
    <property type="protein sequence ID" value="TKA13200.1"/>
    <property type="molecule type" value="Genomic_DNA"/>
</dbReference>
<dbReference type="OrthoDB" id="4117460at2"/>
<evidence type="ECO:0000256" key="1">
    <source>
        <dbReference type="SAM" id="MobiDB-lite"/>
    </source>
</evidence>
<evidence type="ECO:0000313" key="2">
    <source>
        <dbReference type="EMBL" id="TKA13200.1"/>
    </source>
</evidence>
<reference evidence="2 3" key="1">
    <citation type="submission" date="2019-04" db="EMBL/GenBank/DDBJ databases">
        <title>Streptomyces oryziradicis sp. nov., a novel actinomycete isolated from rhizosphere soil of rice (Oryza sativa L.).</title>
        <authorList>
            <person name="Li C."/>
        </authorList>
    </citation>
    <scope>NUCLEOTIDE SEQUENCE [LARGE SCALE GENOMIC DNA]</scope>
    <source>
        <strain evidence="2 3">NEAU-C40</strain>
    </source>
</reference>
<dbReference type="AlphaFoldDB" id="A0A4U0SSS4"/>
<proteinExistence type="predicted"/>
<dbReference type="Proteomes" id="UP000305778">
    <property type="component" value="Unassembled WGS sequence"/>
</dbReference>
<sequence length="292" mass="30907">MGYPLYRDVKLWSPDGLTKGEKLAALVLADDANDKTRLTFSSTEDPEIMRQALVPDDRAMRRILAALLTQKVIERAASGHNGKVAKFRFLHLSPEGCPGAPECMCPLAKPVQDEPATGDTSEDVGGSKSPAYSDKQAASKAGENHPATNGVGGRFSAGRRVKTTRPTPSTSSTTSSTAPAGKPASGQRKPGKHQVADALTAAFWEHHGKGRAQPFIAVRSVIRAAIGNGVERDDLARALDRCAREGRSISGATLDIALGALKRAGSPQQRTGARSDLPDDDDIHNATPEDIV</sequence>
<feature type="region of interest" description="Disordered" evidence="1">
    <location>
        <begin position="262"/>
        <end position="292"/>
    </location>
</feature>
<comment type="caution">
    <text evidence="2">The sequence shown here is derived from an EMBL/GenBank/DDBJ whole genome shotgun (WGS) entry which is preliminary data.</text>
</comment>
<feature type="compositionally biased region" description="Low complexity" evidence="1">
    <location>
        <begin position="164"/>
        <end position="177"/>
    </location>
</feature>